<dbReference type="SUPFAM" id="SSF51735">
    <property type="entry name" value="NAD(P)-binding Rossmann-fold domains"/>
    <property type="match status" value="1"/>
</dbReference>
<evidence type="ECO:0000256" key="6">
    <source>
        <dbReference type="ARBA" id="ARBA00023211"/>
    </source>
</evidence>
<feature type="binding site" evidence="9">
    <location>
        <position position="208"/>
    </location>
    <ligand>
        <name>NADPH</name>
        <dbReference type="ChEBI" id="CHEBI:57783"/>
    </ligand>
</feature>
<keyword evidence="13" id="KW-0413">Isomerase</keyword>
<dbReference type="PANTHER" id="PTHR30525:SF0">
    <property type="entry name" value="1-DEOXY-D-XYLULOSE 5-PHOSPHATE REDUCTOISOMERASE, CHLOROPLASTIC"/>
    <property type="match status" value="1"/>
</dbReference>
<dbReference type="SUPFAM" id="SSF69055">
    <property type="entry name" value="1-deoxy-D-xylulose-5-phosphate reductoisomerase, C-terminal domain"/>
    <property type="match status" value="1"/>
</dbReference>
<comment type="function">
    <text evidence="9">Catalyzes the NADPH-dependent rearrangement and reduction of 1-deoxy-D-xylulose-5-phosphate (DXP) to 2-C-methyl-D-erythritol 4-phosphate (MEP).</text>
</comment>
<feature type="binding site" evidence="9">
    <location>
        <position position="155"/>
    </location>
    <ligand>
        <name>1-deoxy-D-xylulose 5-phosphate</name>
        <dbReference type="ChEBI" id="CHEBI:57792"/>
    </ligand>
</feature>
<comment type="pathway">
    <text evidence="1 9">Isoprenoid biosynthesis; isopentenyl diphosphate biosynthesis via DXP pathway; isopentenyl diphosphate from 1-deoxy-D-xylulose 5-phosphate: step 1/6.</text>
</comment>
<dbReference type="InterPro" id="IPR036291">
    <property type="entry name" value="NAD(P)-bd_dom_sf"/>
</dbReference>
<dbReference type="Pfam" id="PF13288">
    <property type="entry name" value="DXPR_C"/>
    <property type="match status" value="1"/>
</dbReference>
<keyword evidence="14" id="KW-1185">Reference proteome</keyword>
<dbReference type="GO" id="GO:0070402">
    <property type="term" value="F:NADPH binding"/>
    <property type="evidence" value="ECO:0007669"/>
    <property type="project" value="InterPro"/>
</dbReference>
<name>A0A1G5NL34_AFIMA</name>
<dbReference type="AlphaFoldDB" id="A0A1G5NL34"/>
<dbReference type="GO" id="GO:0016853">
    <property type="term" value="F:isomerase activity"/>
    <property type="evidence" value="ECO:0007669"/>
    <property type="project" value="UniProtKB-KW"/>
</dbReference>
<feature type="binding site" evidence="9">
    <location>
        <position position="129"/>
    </location>
    <ligand>
        <name>NADPH</name>
        <dbReference type="ChEBI" id="CHEBI:57783"/>
    </ligand>
</feature>
<keyword evidence="4 9" id="KW-0521">NADP</keyword>
<dbReference type="GO" id="GO:0030604">
    <property type="term" value="F:1-deoxy-D-xylulose-5-phosphate reductoisomerase activity"/>
    <property type="evidence" value="ECO:0007669"/>
    <property type="project" value="UniProtKB-UniRule"/>
</dbReference>
<dbReference type="InterPro" id="IPR026877">
    <property type="entry name" value="DXPR_C"/>
</dbReference>
<dbReference type="OrthoDB" id="9806546at2"/>
<reference evidence="13 14" key="1">
    <citation type="submission" date="2016-10" db="EMBL/GenBank/DDBJ databases">
        <authorList>
            <person name="de Groot N.N."/>
        </authorList>
    </citation>
    <scope>NUCLEOTIDE SEQUENCE [LARGE SCALE GENOMIC DNA]</scope>
    <source>
        <strain evidence="13 14">DSM 2698</strain>
    </source>
</reference>
<keyword evidence="3 9" id="KW-0479">Metal-binding</keyword>
<feature type="binding site" evidence="9">
    <location>
        <position position="42"/>
    </location>
    <ligand>
        <name>NADPH</name>
        <dbReference type="ChEBI" id="CHEBI:57783"/>
    </ligand>
</feature>
<dbReference type="RefSeq" id="WP_092812572.1">
    <property type="nucleotide sequence ID" value="NZ_FMVW01000004.1"/>
</dbReference>
<dbReference type="HAMAP" id="MF_00183">
    <property type="entry name" value="DXP_reductoisom"/>
    <property type="match status" value="1"/>
</dbReference>
<evidence type="ECO:0000259" key="10">
    <source>
        <dbReference type="Pfam" id="PF02670"/>
    </source>
</evidence>
<comment type="caution">
    <text evidence="9">Lacks conserved residue(s) required for the propagation of feature annotation.</text>
</comment>
<protein>
    <recommendedName>
        <fullName evidence="9">1-deoxy-D-xylulose 5-phosphate reductoisomerase</fullName>
        <shortName evidence="9">DXP reductoisomerase</shortName>
        <ecNumber evidence="9">1.1.1.267</ecNumber>
    </recommendedName>
    <alternativeName>
        <fullName evidence="9">1-deoxyxylulose-5-phosphate reductoisomerase</fullName>
    </alternativeName>
    <alternativeName>
        <fullName evidence="9">2-C-methyl-D-erythritol 4-phosphate synthase</fullName>
    </alternativeName>
</protein>
<feature type="binding site" evidence="9">
    <location>
        <position position="224"/>
    </location>
    <ligand>
        <name>Mn(2+)</name>
        <dbReference type="ChEBI" id="CHEBI:29035"/>
    </ligand>
</feature>
<keyword evidence="5 9" id="KW-0560">Oxidoreductase</keyword>
<feature type="binding site" evidence="9">
    <location>
        <position position="220"/>
    </location>
    <ligand>
        <name>1-deoxy-D-xylulose 5-phosphate</name>
        <dbReference type="ChEBI" id="CHEBI:57792"/>
    </ligand>
</feature>
<dbReference type="SUPFAM" id="SSF55347">
    <property type="entry name" value="Glyceraldehyde-3-phosphate dehydrogenase-like, C-terminal domain"/>
    <property type="match status" value="1"/>
</dbReference>
<feature type="binding site" evidence="9">
    <location>
        <position position="12"/>
    </location>
    <ligand>
        <name>NADPH</name>
        <dbReference type="ChEBI" id="CHEBI:57783"/>
    </ligand>
</feature>
<dbReference type="GO" id="GO:0030145">
    <property type="term" value="F:manganese ion binding"/>
    <property type="evidence" value="ECO:0007669"/>
    <property type="project" value="TreeGrafter"/>
</dbReference>
<organism evidence="13 14">
    <name type="scientific">Afifella marina DSM 2698</name>
    <dbReference type="NCBI Taxonomy" id="1120955"/>
    <lineage>
        <taxon>Bacteria</taxon>
        <taxon>Pseudomonadati</taxon>
        <taxon>Pseudomonadota</taxon>
        <taxon>Alphaproteobacteria</taxon>
        <taxon>Hyphomicrobiales</taxon>
        <taxon>Afifellaceae</taxon>
        <taxon>Afifella</taxon>
    </lineage>
</organism>
<comment type="cofactor">
    <cofactor evidence="9">
        <name>Mg(2+)</name>
        <dbReference type="ChEBI" id="CHEBI:18420"/>
    </cofactor>
    <cofactor evidence="9">
        <name>Mn(2+)</name>
        <dbReference type="ChEBI" id="CHEBI:29035"/>
    </cofactor>
</comment>
<dbReference type="GO" id="GO:0051484">
    <property type="term" value="P:isopentenyl diphosphate biosynthetic process, methylerythritol 4-phosphate pathway involved in terpenoid biosynthetic process"/>
    <property type="evidence" value="ECO:0007669"/>
    <property type="project" value="TreeGrafter"/>
</dbReference>
<evidence type="ECO:0000256" key="2">
    <source>
        <dbReference type="ARBA" id="ARBA00006825"/>
    </source>
</evidence>
<dbReference type="UniPathway" id="UPA00056">
    <property type="reaction ID" value="UER00092"/>
</dbReference>
<dbReference type="Pfam" id="PF02670">
    <property type="entry name" value="DXP_reductoisom"/>
    <property type="match status" value="1"/>
</dbReference>
<evidence type="ECO:0000256" key="8">
    <source>
        <dbReference type="ARBA" id="ARBA00048543"/>
    </source>
</evidence>
<dbReference type="EC" id="1.1.1.267" evidence="9"/>
<accession>A0A1G5NL34</accession>
<dbReference type="InterPro" id="IPR003821">
    <property type="entry name" value="DXP_reductoisomerase"/>
</dbReference>
<feature type="binding site" evidence="9">
    <location>
        <position position="221"/>
    </location>
    <ligand>
        <name>1-deoxy-D-xylulose 5-phosphate</name>
        <dbReference type="ChEBI" id="CHEBI:57792"/>
    </ligand>
</feature>
<dbReference type="STRING" id="1120955.SAMN03080610_02216"/>
<evidence type="ECO:0000256" key="4">
    <source>
        <dbReference type="ARBA" id="ARBA00022857"/>
    </source>
</evidence>
<feature type="binding site" evidence="9">
    <location>
        <position position="154"/>
    </location>
    <ligand>
        <name>1-deoxy-D-xylulose 5-phosphate</name>
        <dbReference type="ChEBI" id="CHEBI:57792"/>
    </ligand>
</feature>
<feature type="binding site" evidence="9">
    <location>
        <position position="155"/>
    </location>
    <ligand>
        <name>Mn(2+)</name>
        <dbReference type="ChEBI" id="CHEBI:29035"/>
    </ligand>
</feature>
<dbReference type="EMBL" id="FMVW01000004">
    <property type="protein sequence ID" value="SCZ37608.1"/>
    <property type="molecule type" value="Genomic_DNA"/>
</dbReference>
<feature type="domain" description="DXP reductoisomerase C-terminal" evidence="12">
    <location>
        <begin position="264"/>
        <end position="384"/>
    </location>
</feature>
<feature type="domain" description="1-deoxy-D-xylulose 5-phosphate reductoisomerase C-terminal" evidence="11">
    <location>
        <begin position="149"/>
        <end position="232"/>
    </location>
</feature>
<evidence type="ECO:0000259" key="11">
    <source>
        <dbReference type="Pfam" id="PF08436"/>
    </source>
</evidence>
<feature type="binding site" evidence="9">
    <location>
        <position position="11"/>
    </location>
    <ligand>
        <name>NADPH</name>
        <dbReference type="ChEBI" id="CHEBI:57783"/>
    </ligand>
</feature>
<feature type="binding site" evidence="9">
    <location>
        <position position="215"/>
    </location>
    <ligand>
        <name>1-deoxy-D-xylulose 5-phosphate</name>
        <dbReference type="ChEBI" id="CHEBI:57792"/>
    </ligand>
</feature>
<evidence type="ECO:0000313" key="14">
    <source>
        <dbReference type="Proteomes" id="UP000199347"/>
    </source>
</evidence>
<feature type="binding site" evidence="9">
    <location>
        <position position="224"/>
    </location>
    <ligand>
        <name>1-deoxy-D-xylulose 5-phosphate</name>
        <dbReference type="ChEBI" id="CHEBI:57792"/>
    </ligand>
</feature>
<dbReference type="Pfam" id="PF08436">
    <property type="entry name" value="DXP_redisom_C"/>
    <property type="match status" value="1"/>
</dbReference>
<dbReference type="Gene3D" id="3.40.50.720">
    <property type="entry name" value="NAD(P)-binding Rossmann-like Domain"/>
    <property type="match status" value="1"/>
</dbReference>
<dbReference type="PANTHER" id="PTHR30525">
    <property type="entry name" value="1-DEOXY-D-XYLULOSE 5-PHOSPHATE REDUCTOISOMERASE"/>
    <property type="match status" value="1"/>
</dbReference>
<feature type="binding site" evidence="9">
    <location>
        <position position="179"/>
    </location>
    <ligand>
        <name>1-deoxy-D-xylulose 5-phosphate</name>
        <dbReference type="ChEBI" id="CHEBI:57792"/>
    </ligand>
</feature>
<dbReference type="Proteomes" id="UP000199347">
    <property type="component" value="Unassembled WGS sequence"/>
</dbReference>
<evidence type="ECO:0000256" key="3">
    <source>
        <dbReference type="ARBA" id="ARBA00022723"/>
    </source>
</evidence>
<dbReference type="InterPro" id="IPR036169">
    <property type="entry name" value="DXPR_C_sf"/>
</dbReference>
<sequence length="393" mass="41677">MARIVTILGATGSIGKSTVDLMERDLAREGGPAFKVRAVTAGTKVDELADVARRVKAESAVIRDKSRYGRLKEALDGTGIRVSAGDDAVCEAAAEPADRVLSAIVGAAGVAPTAAAIRAGNDIALANKECLICAGSSFMALAREKGVRILPVDSEHNAIFQLLVDVDPASVDRLVLTASGGPFRAKSADELAQVTVDEALHHPTWSMGPKITVDSATLMNKGLELIEARHLFGFPPEQLGVLIHPQSKVHAFVVFRDGSWHGELGAPDMRRPIDYCLNWPDRAERATSHLDLAEVGTLSFEKPDSERFPALRIAREAMVAGCGAPTVLNAANEIAVAAFLERRIGFMAIPQLVERVLEEADKAGLLHEPATVEAALVLDGQARDLAAGRLLAA</sequence>
<keyword evidence="9" id="KW-0460">Magnesium</keyword>
<dbReference type="NCBIfam" id="TIGR00243">
    <property type="entry name" value="Dxr"/>
    <property type="match status" value="1"/>
</dbReference>
<evidence type="ECO:0000313" key="13">
    <source>
        <dbReference type="EMBL" id="SCZ37608.1"/>
    </source>
</evidence>
<keyword evidence="6 9" id="KW-0464">Manganese</keyword>
<feature type="binding site" evidence="9">
    <location>
        <position position="202"/>
    </location>
    <ligand>
        <name>1-deoxy-D-xylulose 5-phosphate</name>
        <dbReference type="ChEBI" id="CHEBI:57792"/>
    </ligand>
</feature>
<dbReference type="FunFam" id="3.40.50.720:FF:000045">
    <property type="entry name" value="1-deoxy-D-xylulose 5-phosphate reductoisomerase"/>
    <property type="match status" value="1"/>
</dbReference>
<dbReference type="InterPro" id="IPR013644">
    <property type="entry name" value="DXP_reductoisomerase_C"/>
</dbReference>
<gene>
    <name evidence="9" type="primary">dxr</name>
    <name evidence="13" type="ORF">SAMN03080610_02216</name>
</gene>
<dbReference type="Gene3D" id="1.10.1740.10">
    <property type="match status" value="1"/>
</dbReference>
<feature type="binding site" evidence="9">
    <location>
        <position position="14"/>
    </location>
    <ligand>
        <name>NADPH</name>
        <dbReference type="ChEBI" id="CHEBI:57783"/>
    </ligand>
</feature>
<evidence type="ECO:0000256" key="1">
    <source>
        <dbReference type="ARBA" id="ARBA00005094"/>
    </source>
</evidence>
<feature type="binding site" evidence="9">
    <location>
        <position position="13"/>
    </location>
    <ligand>
        <name>NADPH</name>
        <dbReference type="ChEBI" id="CHEBI:57783"/>
    </ligand>
</feature>
<feature type="binding site" evidence="9">
    <location>
        <position position="127"/>
    </location>
    <ligand>
        <name>NADPH</name>
        <dbReference type="ChEBI" id="CHEBI:57783"/>
    </ligand>
</feature>
<feature type="domain" description="1-deoxy-D-xylulose 5-phosphate reductoisomerase N-terminal" evidence="10">
    <location>
        <begin position="5"/>
        <end position="135"/>
    </location>
</feature>
<proteinExistence type="inferred from homology"/>
<keyword evidence="7 9" id="KW-0414">Isoprene biosynthesis</keyword>
<feature type="binding site" evidence="9">
    <location>
        <position position="128"/>
    </location>
    <ligand>
        <name>1-deoxy-D-xylulose 5-phosphate</name>
        <dbReference type="ChEBI" id="CHEBI:57792"/>
    </ligand>
</feature>
<comment type="similarity">
    <text evidence="2 9">Belongs to the DXR family.</text>
</comment>
<evidence type="ECO:0000256" key="9">
    <source>
        <dbReference type="HAMAP-Rule" id="MF_00183"/>
    </source>
</evidence>
<evidence type="ECO:0000259" key="12">
    <source>
        <dbReference type="Pfam" id="PF13288"/>
    </source>
</evidence>
<comment type="catalytic activity">
    <reaction evidence="8">
        <text>2-C-methyl-D-erythritol 4-phosphate + NADP(+) = 1-deoxy-D-xylulose 5-phosphate + NADPH + H(+)</text>
        <dbReference type="Rhea" id="RHEA:13717"/>
        <dbReference type="ChEBI" id="CHEBI:15378"/>
        <dbReference type="ChEBI" id="CHEBI:57783"/>
        <dbReference type="ChEBI" id="CHEBI:57792"/>
        <dbReference type="ChEBI" id="CHEBI:58262"/>
        <dbReference type="ChEBI" id="CHEBI:58349"/>
        <dbReference type="EC" id="1.1.1.267"/>
    </reaction>
    <physiologicalReaction direction="right-to-left" evidence="8">
        <dbReference type="Rhea" id="RHEA:13719"/>
    </physiologicalReaction>
</comment>
<feature type="binding site" evidence="9">
    <location>
        <position position="153"/>
    </location>
    <ligand>
        <name>Mn(2+)</name>
        <dbReference type="ChEBI" id="CHEBI:29035"/>
    </ligand>
</feature>
<dbReference type="InterPro" id="IPR013512">
    <property type="entry name" value="DXP_reductoisomerase_N"/>
</dbReference>
<dbReference type="PIRSF" id="PIRSF006205">
    <property type="entry name" value="Dxp_reductismrs"/>
    <property type="match status" value="1"/>
</dbReference>
<evidence type="ECO:0000256" key="5">
    <source>
        <dbReference type="ARBA" id="ARBA00023002"/>
    </source>
</evidence>
<evidence type="ECO:0000256" key="7">
    <source>
        <dbReference type="ARBA" id="ARBA00023229"/>
    </source>
</evidence>